<dbReference type="Proteomes" id="UP000482155">
    <property type="component" value="Unassembled WGS sequence"/>
</dbReference>
<dbReference type="Gene3D" id="3.40.50.850">
    <property type="entry name" value="Isochorismatase-like"/>
    <property type="match status" value="1"/>
</dbReference>
<name>A0A6B3SMC5_9BURK</name>
<dbReference type="AlphaFoldDB" id="A0A6B3SMC5"/>
<accession>A0A6B3SMC5</accession>
<keyword evidence="2" id="KW-0378">Hydrolase</keyword>
<organism evidence="3 4">
    <name type="scientific">Noviherbaspirillum galbum</name>
    <dbReference type="NCBI Taxonomy" id="2709383"/>
    <lineage>
        <taxon>Bacteria</taxon>
        <taxon>Pseudomonadati</taxon>
        <taxon>Pseudomonadota</taxon>
        <taxon>Betaproteobacteria</taxon>
        <taxon>Burkholderiales</taxon>
        <taxon>Oxalobacteraceae</taxon>
        <taxon>Noviherbaspirillum</taxon>
    </lineage>
</organism>
<evidence type="ECO:0000256" key="1">
    <source>
        <dbReference type="ARBA" id="ARBA00006336"/>
    </source>
</evidence>
<gene>
    <name evidence="3" type="ORF">G3574_12660</name>
</gene>
<reference evidence="3 4" key="1">
    <citation type="submission" date="2020-02" db="EMBL/GenBank/DDBJ databases">
        <authorList>
            <person name="Kim M.K."/>
        </authorList>
    </citation>
    <scope>NUCLEOTIDE SEQUENCE [LARGE SCALE GENOMIC DNA]</scope>
    <source>
        <strain evidence="3 4">17J57-3</strain>
    </source>
</reference>
<dbReference type="PANTHER" id="PTHR11080:SF2">
    <property type="entry name" value="LD05707P"/>
    <property type="match status" value="1"/>
</dbReference>
<dbReference type="InterPro" id="IPR036380">
    <property type="entry name" value="Isochorismatase-like_sf"/>
</dbReference>
<sequence>MIARLLIIDPQNDFCDVPGAALPVAGADADMHRLADFMQDHGERLASITVTLDSHASVAVERTTFWKKKDGGEVAPFTEVTAAQVRAGEYMPRDAALAGDVLAMLDKLEAGGRYRLMVWPVHCVTGTWGHNIHDAVAARLASWKVERQRPAKKVLKGVYTLSEHYGVFEAEVPVDSEENTRFNHKLAHDLLAGTDLLLVAGEASSHCVAASVEQLLRFTPRFAGKLPAIALIRECMSPVSGFEAAEQAFFDRVAARGVERIGLDEAARRLRS</sequence>
<dbReference type="GO" id="GO:0016787">
    <property type="term" value="F:hydrolase activity"/>
    <property type="evidence" value="ECO:0007669"/>
    <property type="project" value="UniProtKB-KW"/>
</dbReference>
<dbReference type="PANTHER" id="PTHR11080">
    <property type="entry name" value="PYRAZINAMIDASE/NICOTINAMIDASE"/>
    <property type="match status" value="1"/>
</dbReference>
<dbReference type="InterPro" id="IPR052347">
    <property type="entry name" value="Isochorismatase_Nicotinamidase"/>
</dbReference>
<dbReference type="EMBL" id="JAAIVB010000041">
    <property type="protein sequence ID" value="NEX61931.1"/>
    <property type="molecule type" value="Genomic_DNA"/>
</dbReference>
<evidence type="ECO:0000256" key="2">
    <source>
        <dbReference type="ARBA" id="ARBA00022801"/>
    </source>
</evidence>
<evidence type="ECO:0000313" key="3">
    <source>
        <dbReference type="EMBL" id="NEX61931.1"/>
    </source>
</evidence>
<keyword evidence="4" id="KW-1185">Reference proteome</keyword>
<comment type="similarity">
    <text evidence="1">Belongs to the isochorismatase family.</text>
</comment>
<dbReference type="SUPFAM" id="SSF52499">
    <property type="entry name" value="Isochorismatase-like hydrolases"/>
    <property type="match status" value="1"/>
</dbReference>
<comment type="caution">
    <text evidence="3">The sequence shown here is derived from an EMBL/GenBank/DDBJ whole genome shotgun (WGS) entry which is preliminary data.</text>
</comment>
<dbReference type="RefSeq" id="WP_163963647.1">
    <property type="nucleotide sequence ID" value="NZ_JAAIVB010000041.1"/>
</dbReference>
<protein>
    <submittedName>
        <fullName evidence="3">Isochorismatase family protein</fullName>
    </submittedName>
</protein>
<evidence type="ECO:0000313" key="4">
    <source>
        <dbReference type="Proteomes" id="UP000482155"/>
    </source>
</evidence>
<proteinExistence type="inferred from homology"/>